<comment type="caution">
    <text evidence="2">The sequence shown here is derived from an EMBL/GenBank/DDBJ whole genome shotgun (WGS) entry which is preliminary data.</text>
</comment>
<organism evidence="2 3">
    <name type="scientific">Actinomycetospora endophytica</name>
    <dbReference type="NCBI Taxonomy" id="2291215"/>
    <lineage>
        <taxon>Bacteria</taxon>
        <taxon>Bacillati</taxon>
        <taxon>Actinomycetota</taxon>
        <taxon>Actinomycetes</taxon>
        <taxon>Pseudonocardiales</taxon>
        <taxon>Pseudonocardiaceae</taxon>
        <taxon>Actinomycetospora</taxon>
    </lineage>
</organism>
<reference evidence="2 3" key="1">
    <citation type="submission" date="2021-11" db="EMBL/GenBank/DDBJ databases">
        <title>Draft genome sequence of Actinomycetospora sp. SF1 isolated from the rhizosphere soil.</title>
        <authorList>
            <person name="Duangmal K."/>
            <person name="Chantavorakit T."/>
        </authorList>
    </citation>
    <scope>NUCLEOTIDE SEQUENCE [LARGE SCALE GENOMIC DNA]</scope>
    <source>
        <strain evidence="2 3">TBRC 5722</strain>
    </source>
</reference>
<dbReference type="PRINTS" id="PR00419">
    <property type="entry name" value="ADXRDTASE"/>
</dbReference>
<dbReference type="PANTHER" id="PTHR21197:SF0">
    <property type="entry name" value="UDP-GALACTOPYRANOSE MUTASE"/>
    <property type="match status" value="1"/>
</dbReference>
<name>A0ABS8PCU3_9PSEU</name>
<feature type="domain" description="Amine oxidase" evidence="1">
    <location>
        <begin position="13"/>
        <end position="446"/>
    </location>
</feature>
<accession>A0ABS8PCU3</accession>
<dbReference type="RefSeq" id="WP_230737951.1">
    <property type="nucleotide sequence ID" value="NZ_JAJNDB010000005.1"/>
</dbReference>
<dbReference type="InterPro" id="IPR002937">
    <property type="entry name" value="Amino_oxidase"/>
</dbReference>
<proteinExistence type="predicted"/>
<dbReference type="Pfam" id="PF01593">
    <property type="entry name" value="Amino_oxidase"/>
    <property type="match status" value="1"/>
</dbReference>
<dbReference type="InterPro" id="IPR036188">
    <property type="entry name" value="FAD/NAD-bd_sf"/>
</dbReference>
<dbReference type="Proteomes" id="UP001199469">
    <property type="component" value="Unassembled WGS sequence"/>
</dbReference>
<dbReference type="PANTHER" id="PTHR21197">
    <property type="entry name" value="UDP-GALACTOPYRANOSE MUTASE"/>
    <property type="match status" value="1"/>
</dbReference>
<sequence length="464" mass="51469">MNDSTVIIGAGPAGLSAAYALAREDRAFELVEKATEPGGLCRTFDFHGRYFDLGPHVFINRSPEIGELLHELGGERLKEITHIEGIYFDGKLYDSWLDAVVNLRMTSRARALLGLIARRIRPIEQVVSCEDGLVNSYGSAIYSQLVRIHQRKFWGVDPSEIDVSWARVYEKPNSIFKYVKQRLSHSGARSASYEPAQTYYPTAGSQVIYGAMMDRIEASPGATIRLGAEVVAVHHDAGNVTHIDLRDPATGEVTQVAGSSFISTIPVTELVSVLDPAPPQEILDIARSLRYRSLVVVNLLTRLTRELPYGWVELHSSDVQAGRLTNFARLSPEMAGEGELVPICLEYYCDEDDAIWQSTDEDMIALAQRELVTMGFAAAGEESVGFVQREPFAYPMYLIGYGDLRARLKEFCEGITNLQTIGRGGIYRYNNMGHSIESGLRAADNVVSGQRHDMWDRSVVDGKI</sequence>
<evidence type="ECO:0000313" key="3">
    <source>
        <dbReference type="Proteomes" id="UP001199469"/>
    </source>
</evidence>
<dbReference type="EMBL" id="JAJNDB010000005">
    <property type="protein sequence ID" value="MCD2196094.1"/>
    <property type="molecule type" value="Genomic_DNA"/>
</dbReference>
<evidence type="ECO:0000259" key="1">
    <source>
        <dbReference type="Pfam" id="PF01593"/>
    </source>
</evidence>
<gene>
    <name evidence="2" type="ORF">LQ327_22230</name>
</gene>
<evidence type="ECO:0000313" key="2">
    <source>
        <dbReference type="EMBL" id="MCD2196094.1"/>
    </source>
</evidence>
<protein>
    <submittedName>
        <fullName evidence="2">FAD-dependent oxidoreductase</fullName>
    </submittedName>
</protein>
<keyword evidence="3" id="KW-1185">Reference proteome</keyword>
<dbReference type="Gene3D" id="3.50.50.60">
    <property type="entry name" value="FAD/NAD(P)-binding domain"/>
    <property type="match status" value="1"/>
</dbReference>
<dbReference type="SUPFAM" id="SSF51905">
    <property type="entry name" value="FAD/NAD(P)-binding domain"/>
    <property type="match status" value="1"/>
</dbReference>